<reference evidence="14" key="1">
    <citation type="journal article" date="2017" name="Genome Biol.">
        <title>Comparative genomics reveals high biological diversity and specific adaptations in the industrially and medically important fungal genus Aspergillus.</title>
        <authorList>
            <person name="de Vries R.P."/>
            <person name="Riley R."/>
            <person name="Wiebenga A."/>
            <person name="Aguilar-Osorio G."/>
            <person name="Amillis S."/>
            <person name="Uchima C.A."/>
            <person name="Anderluh G."/>
            <person name="Asadollahi M."/>
            <person name="Askin M."/>
            <person name="Barry K."/>
            <person name="Battaglia E."/>
            <person name="Bayram O."/>
            <person name="Benocci T."/>
            <person name="Braus-Stromeyer S.A."/>
            <person name="Caldana C."/>
            <person name="Canovas D."/>
            <person name="Cerqueira G.C."/>
            <person name="Chen F."/>
            <person name="Chen W."/>
            <person name="Choi C."/>
            <person name="Clum A."/>
            <person name="Dos Santos R.A."/>
            <person name="Damasio A.R."/>
            <person name="Diallinas G."/>
            <person name="Emri T."/>
            <person name="Fekete E."/>
            <person name="Flipphi M."/>
            <person name="Freyberg S."/>
            <person name="Gallo A."/>
            <person name="Gournas C."/>
            <person name="Habgood R."/>
            <person name="Hainaut M."/>
            <person name="Harispe M.L."/>
            <person name="Henrissat B."/>
            <person name="Hilden K.S."/>
            <person name="Hope R."/>
            <person name="Hossain A."/>
            <person name="Karabika E."/>
            <person name="Karaffa L."/>
            <person name="Karanyi Z."/>
            <person name="Krasevec N."/>
            <person name="Kuo A."/>
            <person name="Kusch H."/>
            <person name="LaButti K."/>
            <person name="Lagendijk E.L."/>
            <person name="Lapidus A."/>
            <person name="Levasseur A."/>
            <person name="Lindquist E."/>
            <person name="Lipzen A."/>
            <person name="Logrieco A.F."/>
            <person name="MacCabe A."/>
            <person name="Maekelae M.R."/>
            <person name="Malavazi I."/>
            <person name="Melin P."/>
            <person name="Meyer V."/>
            <person name="Mielnichuk N."/>
            <person name="Miskei M."/>
            <person name="Molnar A.P."/>
            <person name="Mule G."/>
            <person name="Ngan C.Y."/>
            <person name="Orejas M."/>
            <person name="Orosz E."/>
            <person name="Ouedraogo J.P."/>
            <person name="Overkamp K.M."/>
            <person name="Park H.-S."/>
            <person name="Perrone G."/>
            <person name="Piumi F."/>
            <person name="Punt P.J."/>
            <person name="Ram A.F."/>
            <person name="Ramon A."/>
            <person name="Rauscher S."/>
            <person name="Record E."/>
            <person name="Riano-Pachon D.M."/>
            <person name="Robert V."/>
            <person name="Roehrig J."/>
            <person name="Ruller R."/>
            <person name="Salamov A."/>
            <person name="Salih N.S."/>
            <person name="Samson R.A."/>
            <person name="Sandor E."/>
            <person name="Sanguinetti M."/>
            <person name="Schuetze T."/>
            <person name="Sepcic K."/>
            <person name="Shelest E."/>
            <person name="Sherlock G."/>
            <person name="Sophianopoulou V."/>
            <person name="Squina F.M."/>
            <person name="Sun H."/>
            <person name="Susca A."/>
            <person name="Todd R.B."/>
            <person name="Tsang A."/>
            <person name="Unkles S.E."/>
            <person name="van de Wiele N."/>
            <person name="van Rossen-Uffink D."/>
            <person name="Oliveira J.V."/>
            <person name="Vesth T.C."/>
            <person name="Visser J."/>
            <person name="Yu J.-H."/>
            <person name="Zhou M."/>
            <person name="Andersen M.R."/>
            <person name="Archer D.B."/>
            <person name="Baker S.E."/>
            <person name="Benoit I."/>
            <person name="Brakhage A.A."/>
            <person name="Braus G.H."/>
            <person name="Fischer R."/>
            <person name="Frisvad J.C."/>
            <person name="Goldman G.H."/>
            <person name="Houbraken J."/>
            <person name="Oakley B."/>
            <person name="Pocsi I."/>
            <person name="Scazzocchio C."/>
            <person name="Seiboth B."/>
            <person name="vanKuyk P.A."/>
            <person name="Wortman J."/>
            <person name="Dyer P.S."/>
            <person name="Grigoriev I.V."/>
        </authorList>
    </citation>
    <scope>NUCLEOTIDE SEQUENCE [LARGE SCALE GENOMIC DNA]</scope>
    <source>
        <strain evidence="14">CBS 583.65</strain>
    </source>
</reference>
<dbReference type="Proteomes" id="UP000184073">
    <property type="component" value="Unassembled WGS sequence"/>
</dbReference>
<dbReference type="Pfam" id="PF10232">
    <property type="entry name" value="Med8"/>
    <property type="match status" value="1"/>
</dbReference>
<dbReference type="STRING" id="1036611.A0A1L9P9F4"/>
<dbReference type="EMBL" id="KV878126">
    <property type="protein sequence ID" value="OJI98169.1"/>
    <property type="molecule type" value="Genomic_DNA"/>
</dbReference>
<sequence length="254" mass="27599">MTTPSPDQIKILEQSRQRLVQLTHSLGSLITSLNQSDPLPSWTSLQSQASIISSNLQSLSTQLSENHDLLRSISAYPSPDFPTRTQGNILEQLLRTKLDPRVEDWVARGRKADIVSPPFIPGTAGMGTGMIDSKNNGGGGGLSEGDLAALWEWAPVEANSEARRRNWGGNFTLEERERGVQDVAAELGLRRVLEDDEESEEEEDEMDLGGFGKSEDAGGDNAAVAMGEQAPTSPLVPMDEILRYMTTGVLPALR</sequence>
<accession>A0A1L9P9F4</accession>
<evidence type="ECO:0000256" key="6">
    <source>
        <dbReference type="ARBA" id="ARBA00023159"/>
    </source>
</evidence>
<evidence type="ECO:0000256" key="8">
    <source>
        <dbReference type="ARBA" id="ARBA00023242"/>
    </source>
</evidence>
<protein>
    <recommendedName>
        <fullName evidence="4 11">Mediator of RNA polymerase II transcription subunit 8</fullName>
    </recommendedName>
    <alternativeName>
        <fullName evidence="10 11">Mediator complex subunit 8</fullName>
    </alternativeName>
</protein>
<evidence type="ECO:0000256" key="5">
    <source>
        <dbReference type="ARBA" id="ARBA00023015"/>
    </source>
</evidence>
<evidence type="ECO:0000256" key="12">
    <source>
        <dbReference type="SAM" id="MobiDB-lite"/>
    </source>
</evidence>
<evidence type="ECO:0000256" key="9">
    <source>
        <dbReference type="ARBA" id="ARBA00025687"/>
    </source>
</evidence>
<comment type="similarity">
    <text evidence="2 11">Belongs to the Mediator complex subunit 8 family.</text>
</comment>
<dbReference type="GO" id="GO:0016592">
    <property type="term" value="C:mediator complex"/>
    <property type="evidence" value="ECO:0007669"/>
    <property type="project" value="InterPro"/>
</dbReference>
<evidence type="ECO:0000313" key="13">
    <source>
        <dbReference type="EMBL" id="OJI98169.1"/>
    </source>
</evidence>
<keyword evidence="7 11" id="KW-0804">Transcription</keyword>
<evidence type="ECO:0000256" key="1">
    <source>
        <dbReference type="ARBA" id="ARBA00004123"/>
    </source>
</evidence>
<dbReference type="Gene3D" id="6.10.250.2610">
    <property type="match status" value="1"/>
</dbReference>
<dbReference type="Gene3D" id="1.20.58.1710">
    <property type="match status" value="1"/>
</dbReference>
<dbReference type="VEuPathDB" id="FungiDB:ASPVEDRAFT_79830"/>
<dbReference type="GO" id="GO:0000978">
    <property type="term" value="F:RNA polymerase II cis-regulatory region sequence-specific DNA binding"/>
    <property type="evidence" value="ECO:0007669"/>
    <property type="project" value="TreeGrafter"/>
</dbReference>
<dbReference type="FunFam" id="1.20.58.1710:FF:000002">
    <property type="entry name" value="Mediator of RNA polymerase II transcription subunit 8"/>
    <property type="match status" value="1"/>
</dbReference>
<dbReference type="InterPro" id="IPR019364">
    <property type="entry name" value="Mediatior_Med8_fun/met"/>
</dbReference>
<dbReference type="GO" id="GO:0006357">
    <property type="term" value="P:regulation of transcription by RNA polymerase II"/>
    <property type="evidence" value="ECO:0007669"/>
    <property type="project" value="InterPro"/>
</dbReference>
<name>A0A1L9P9F4_ASPVE</name>
<organism evidence="13 14">
    <name type="scientific">Aspergillus versicolor CBS 583.65</name>
    <dbReference type="NCBI Taxonomy" id="1036611"/>
    <lineage>
        <taxon>Eukaryota</taxon>
        <taxon>Fungi</taxon>
        <taxon>Dikarya</taxon>
        <taxon>Ascomycota</taxon>
        <taxon>Pezizomycotina</taxon>
        <taxon>Eurotiomycetes</taxon>
        <taxon>Eurotiomycetidae</taxon>
        <taxon>Eurotiales</taxon>
        <taxon>Aspergillaceae</taxon>
        <taxon>Aspergillus</taxon>
        <taxon>Aspergillus subgen. Nidulantes</taxon>
    </lineage>
</organism>
<keyword evidence="6 11" id="KW-0010">Activator</keyword>
<evidence type="ECO:0000313" key="14">
    <source>
        <dbReference type="Proteomes" id="UP000184073"/>
    </source>
</evidence>
<evidence type="ECO:0000256" key="2">
    <source>
        <dbReference type="ARBA" id="ARBA00005716"/>
    </source>
</evidence>
<evidence type="ECO:0000256" key="4">
    <source>
        <dbReference type="ARBA" id="ARBA00020637"/>
    </source>
</evidence>
<dbReference type="AlphaFoldDB" id="A0A1L9P9F4"/>
<dbReference type="GO" id="GO:0003712">
    <property type="term" value="F:transcription coregulator activity"/>
    <property type="evidence" value="ECO:0007669"/>
    <property type="project" value="InterPro"/>
</dbReference>
<evidence type="ECO:0000256" key="3">
    <source>
        <dbReference type="ARBA" id="ARBA00011837"/>
    </source>
</evidence>
<gene>
    <name evidence="11" type="primary">MED8</name>
    <name evidence="13" type="ORF">ASPVEDRAFT_79830</name>
</gene>
<comment type="subcellular location">
    <subcellularLocation>
        <location evidence="1 11">Nucleus</location>
    </subcellularLocation>
</comment>
<evidence type="ECO:0000256" key="11">
    <source>
        <dbReference type="RuleBase" id="RU364144"/>
    </source>
</evidence>
<dbReference type="OrthoDB" id="5329317at2759"/>
<dbReference type="GO" id="GO:0070847">
    <property type="term" value="C:core mediator complex"/>
    <property type="evidence" value="ECO:0007669"/>
    <property type="project" value="TreeGrafter"/>
</dbReference>
<keyword evidence="8 11" id="KW-0539">Nucleus</keyword>
<keyword evidence="5 11" id="KW-0805">Transcription regulation</keyword>
<feature type="compositionally biased region" description="Acidic residues" evidence="12">
    <location>
        <begin position="194"/>
        <end position="207"/>
    </location>
</feature>
<dbReference type="PANTHER" id="PTHR13074">
    <property type="entry name" value="MEDIATOR OF RNA POLYMERASE II TRANSCRIPTION SUBUNIT 8"/>
    <property type="match status" value="1"/>
</dbReference>
<proteinExistence type="inferred from homology"/>
<comment type="function">
    <text evidence="9 11">Component of the Mediator complex, a coactivator involved in the regulated transcription of nearly all RNA polymerase II-dependent genes. Mediator functions as a bridge to convey information from gene-specific regulatory proteins to the basal RNA polymerase II transcription machinery. Mediator is recruited to promoters by direct interactions with regulatory proteins and serves as a scaffold for the assembly of a functional preinitiation complex with RNA polymerase II and the general transcription factors.</text>
</comment>
<keyword evidence="14" id="KW-1185">Reference proteome</keyword>
<feature type="region of interest" description="Disordered" evidence="12">
    <location>
        <begin position="192"/>
        <end position="238"/>
    </location>
</feature>
<comment type="subunit">
    <text evidence="3 11">Component of the Mediator complex.</text>
</comment>
<evidence type="ECO:0000256" key="7">
    <source>
        <dbReference type="ARBA" id="ARBA00023163"/>
    </source>
</evidence>
<dbReference type="PANTHER" id="PTHR13074:SF9">
    <property type="entry name" value="MEDIATOR OF RNA POLYMERASE II TRANSCRIPTION SUBUNIT 8"/>
    <property type="match status" value="1"/>
</dbReference>
<evidence type="ECO:0000256" key="10">
    <source>
        <dbReference type="ARBA" id="ARBA00031261"/>
    </source>
</evidence>